<feature type="compositionally biased region" description="Polar residues" evidence="7">
    <location>
        <begin position="14"/>
        <end position="32"/>
    </location>
</feature>
<dbReference type="EMBL" id="JBHFEH010000011">
    <property type="protein sequence ID" value="KAL2055528.1"/>
    <property type="molecule type" value="Genomic_DNA"/>
</dbReference>
<evidence type="ECO:0000256" key="2">
    <source>
        <dbReference type="ARBA" id="ARBA00011464"/>
    </source>
</evidence>
<accession>A0ABR4BCF3</accession>
<evidence type="ECO:0000256" key="5">
    <source>
        <dbReference type="ARBA" id="ARBA00025651"/>
    </source>
</evidence>
<feature type="compositionally biased region" description="Low complexity" evidence="7">
    <location>
        <begin position="51"/>
        <end position="64"/>
    </location>
</feature>
<evidence type="ECO:0000256" key="6">
    <source>
        <dbReference type="RuleBase" id="RU368013"/>
    </source>
</evidence>
<gene>
    <name evidence="8" type="ORF">ABVK25_004336</name>
</gene>
<evidence type="ECO:0000256" key="1">
    <source>
        <dbReference type="ARBA" id="ARBA00006199"/>
    </source>
</evidence>
<reference evidence="8 9" key="1">
    <citation type="submission" date="2024-09" db="EMBL/GenBank/DDBJ databases">
        <title>Rethinking Asexuality: The Enigmatic Case of Functional Sexual Genes in Lepraria (Stereocaulaceae).</title>
        <authorList>
            <person name="Doellman M."/>
            <person name="Sun Y."/>
            <person name="Barcenas-Pena A."/>
            <person name="Lumbsch H.T."/>
            <person name="Grewe F."/>
        </authorList>
    </citation>
    <scope>NUCLEOTIDE SEQUENCE [LARGE SCALE GENOMIC DNA]</scope>
    <source>
        <strain evidence="8 9">Grewe 0041</strain>
    </source>
</reference>
<dbReference type="PANTHER" id="PTHR28032:SF1">
    <property type="entry name" value="FI02826P"/>
    <property type="match status" value="1"/>
</dbReference>
<proteinExistence type="inferred from homology"/>
<comment type="caution">
    <text evidence="8">The sequence shown here is derived from an EMBL/GenBank/DDBJ whole genome shotgun (WGS) entry which is preliminary data.</text>
</comment>
<name>A0ABR4BCF3_9LECA</name>
<evidence type="ECO:0000256" key="3">
    <source>
        <dbReference type="ARBA" id="ARBA00016204"/>
    </source>
</evidence>
<comment type="subunit">
    <text evidence="2 6">Binds the proteasome.</text>
</comment>
<evidence type="ECO:0000256" key="7">
    <source>
        <dbReference type="SAM" id="MobiDB-lite"/>
    </source>
</evidence>
<organism evidence="8 9">
    <name type="scientific">Lepraria finkii</name>
    <dbReference type="NCBI Taxonomy" id="1340010"/>
    <lineage>
        <taxon>Eukaryota</taxon>
        <taxon>Fungi</taxon>
        <taxon>Dikarya</taxon>
        <taxon>Ascomycota</taxon>
        <taxon>Pezizomycotina</taxon>
        <taxon>Lecanoromycetes</taxon>
        <taxon>OSLEUM clade</taxon>
        <taxon>Lecanoromycetidae</taxon>
        <taxon>Lecanorales</taxon>
        <taxon>Lecanorineae</taxon>
        <taxon>Stereocaulaceae</taxon>
        <taxon>Lepraria</taxon>
    </lineage>
</organism>
<keyword evidence="6" id="KW-0653">Protein transport</keyword>
<feature type="region of interest" description="Disordered" evidence="7">
    <location>
        <begin position="1"/>
        <end position="81"/>
    </location>
</feature>
<dbReference type="InterPro" id="IPR038422">
    <property type="entry name" value="Cut8/Sts1_sf"/>
</dbReference>
<keyword evidence="6" id="KW-0813">Transport</keyword>
<keyword evidence="9" id="KW-1185">Reference proteome</keyword>
<keyword evidence="6" id="KW-0963">Cytoplasm</keyword>
<protein>
    <recommendedName>
        <fullName evidence="3 6">Tethering factor for nuclear proteasome STS1</fullName>
    </recommendedName>
</protein>
<dbReference type="Gene3D" id="1.20.58.1590">
    <property type="entry name" value="Tethering factor for nuclear proteasome Cut8/Sts1"/>
    <property type="match status" value="1"/>
</dbReference>
<dbReference type="PANTHER" id="PTHR28032">
    <property type="entry name" value="FI02826P"/>
    <property type="match status" value="1"/>
</dbReference>
<dbReference type="InterPro" id="IPR013868">
    <property type="entry name" value="Cut8/Sts1_fam"/>
</dbReference>
<dbReference type="Pfam" id="PF08559">
    <property type="entry name" value="Cut8"/>
    <property type="match status" value="1"/>
</dbReference>
<comment type="similarity">
    <text evidence="1 6">Belongs to the cut8/STS1 family.</text>
</comment>
<evidence type="ECO:0000313" key="8">
    <source>
        <dbReference type="EMBL" id="KAL2055528.1"/>
    </source>
</evidence>
<sequence>MNSILASPPPPHQLYNNYLSPSHSMSFPSGGSMSRKRKAEDDEPQAEDRMSSSPSNSPAPSDRSLTARRHKKRARSGLAGRPLGLPRLLETLDAESLRGVLQSICSRHPGIGSEVEHTAPRPSVPSALSVLKNYESALQSSFPFGGDQTSDYAYNRVRQQLMALLDALADFTPHFLPPNETQESQALSFLDGATDIIHRLPNWNSFQNNLHKQNAYEEISGAWALAIREAAKRAGGMKLQYDGWDQKLAKHNQQAGGKLQDALNELSANIGWMGGQPQVQQHGNRGDDLSSVRQELLSGTYGSNLPVRVGPW</sequence>
<feature type="compositionally biased region" description="Basic residues" evidence="7">
    <location>
        <begin position="66"/>
        <end position="75"/>
    </location>
</feature>
<dbReference type="Proteomes" id="UP001590951">
    <property type="component" value="Unassembled WGS sequence"/>
</dbReference>
<keyword evidence="4 6" id="KW-0539">Nucleus</keyword>
<comment type="subcellular location">
    <subcellularLocation>
        <location evidence="6">Cytoplasm</location>
    </subcellularLocation>
    <subcellularLocation>
        <location evidence="6">Nucleus</location>
    </subcellularLocation>
</comment>
<comment type="function">
    <text evidence="5 6">Involved in ubiquitin-mediated protein degradation. Regulatory factor in the ubiquitin/proteasome pathway that controls the turnover of proteasome substrates. Targets proteasomes to the nucleus and facilitates the degradation of nuclear proteins.</text>
</comment>
<evidence type="ECO:0000256" key="4">
    <source>
        <dbReference type="ARBA" id="ARBA00023242"/>
    </source>
</evidence>
<evidence type="ECO:0000313" key="9">
    <source>
        <dbReference type="Proteomes" id="UP001590951"/>
    </source>
</evidence>